<dbReference type="InterPro" id="IPR036291">
    <property type="entry name" value="NAD(P)-bd_dom_sf"/>
</dbReference>
<evidence type="ECO:0000259" key="3">
    <source>
        <dbReference type="SMART" id="SM00822"/>
    </source>
</evidence>
<dbReference type="GO" id="GO:0004316">
    <property type="term" value="F:3-oxoacyl-[acyl-carrier-protein] reductase (NADPH) activity"/>
    <property type="evidence" value="ECO:0007669"/>
    <property type="project" value="UniProtKB-EC"/>
</dbReference>
<evidence type="ECO:0000313" key="4">
    <source>
        <dbReference type="EMBL" id="CRY54389.1"/>
    </source>
</evidence>
<evidence type="ECO:0000256" key="1">
    <source>
        <dbReference type="ARBA" id="ARBA00006484"/>
    </source>
</evidence>
<dbReference type="PROSITE" id="PS00061">
    <property type="entry name" value="ADH_SHORT"/>
    <property type="match status" value="1"/>
</dbReference>
<keyword evidence="2 4" id="KW-0560">Oxidoreductase</keyword>
<feature type="domain" description="Ketoreductase" evidence="3">
    <location>
        <begin position="5"/>
        <end position="188"/>
    </location>
</feature>
<dbReference type="EC" id="1.1.1.100" evidence="4"/>
<sequence length="245" mass="26463">MMSRKWVLITGGSRGIGRALVEELAKEWDVVFTWRSGEQQSNEVIKSCEGLAGSVTGYRCDGSNEADVDQLAPLLLEKYGPPGAVIHNAGMTGDSLHIQQNGDNWRNVLETNLNAVFYWNKHVLPSMMMQGEGAVLLMSSVTAIKGNIGQSAYGASKAAMIGLGRSLSLEMGRFGIRVNCLLPGIIDSDMTRAMPTDALKALRKQIPLRRLGDAQEVARVSAFMIGDDSRYMTGQTLVLDGGLTA</sequence>
<organism evidence="4 5">
    <name type="scientific">Yersinia intermedia</name>
    <dbReference type="NCBI Taxonomy" id="631"/>
    <lineage>
        <taxon>Bacteria</taxon>
        <taxon>Pseudomonadati</taxon>
        <taxon>Pseudomonadota</taxon>
        <taxon>Gammaproteobacteria</taxon>
        <taxon>Enterobacterales</taxon>
        <taxon>Yersiniaceae</taxon>
        <taxon>Yersinia</taxon>
    </lineage>
</organism>
<dbReference type="InterPro" id="IPR057326">
    <property type="entry name" value="KR_dom"/>
</dbReference>
<dbReference type="InterPro" id="IPR050259">
    <property type="entry name" value="SDR"/>
</dbReference>
<dbReference type="SMART" id="SM00822">
    <property type="entry name" value="PKS_KR"/>
    <property type="match status" value="1"/>
</dbReference>
<dbReference type="Proteomes" id="UP000043316">
    <property type="component" value="Unassembled WGS sequence"/>
</dbReference>
<gene>
    <name evidence="4" type="primary">fabG_3</name>
    <name evidence="4" type="ORF">ERS008476_01310</name>
</gene>
<dbReference type="PANTHER" id="PTHR42879">
    <property type="entry name" value="3-OXOACYL-(ACYL-CARRIER-PROTEIN) REDUCTASE"/>
    <property type="match status" value="1"/>
</dbReference>
<dbReference type="GO" id="GO:0032787">
    <property type="term" value="P:monocarboxylic acid metabolic process"/>
    <property type="evidence" value="ECO:0007669"/>
    <property type="project" value="UniProtKB-ARBA"/>
</dbReference>
<proteinExistence type="inferred from homology"/>
<dbReference type="Pfam" id="PF13561">
    <property type="entry name" value="adh_short_C2"/>
    <property type="match status" value="1"/>
</dbReference>
<dbReference type="PANTHER" id="PTHR42879:SF2">
    <property type="entry name" value="3-OXOACYL-[ACYL-CARRIER-PROTEIN] REDUCTASE FABG"/>
    <property type="match status" value="1"/>
</dbReference>
<dbReference type="PRINTS" id="PR00080">
    <property type="entry name" value="SDRFAMILY"/>
</dbReference>
<reference evidence="5" key="1">
    <citation type="submission" date="2015-03" db="EMBL/GenBank/DDBJ databases">
        <authorList>
            <consortium name="Pathogen Informatics"/>
        </authorList>
    </citation>
    <scope>NUCLEOTIDE SEQUENCE [LARGE SCALE GENOMIC DNA]</scope>
    <source>
        <strain evidence="5">R148</strain>
    </source>
</reference>
<accession>A0A0H5LTA7</accession>
<name>A0A0H5LTA7_YERIN</name>
<dbReference type="PRINTS" id="PR00081">
    <property type="entry name" value="GDHRDH"/>
</dbReference>
<protein>
    <submittedName>
        <fullName evidence="4">Acyl-carrier protein</fullName>
        <ecNumber evidence="4">1.1.1.100</ecNumber>
    </submittedName>
</protein>
<dbReference type="FunFam" id="3.40.50.720:FF:000173">
    <property type="entry name" value="3-oxoacyl-[acyl-carrier protein] reductase"/>
    <property type="match status" value="1"/>
</dbReference>
<dbReference type="Gene3D" id="3.40.50.720">
    <property type="entry name" value="NAD(P)-binding Rossmann-like Domain"/>
    <property type="match status" value="1"/>
</dbReference>
<dbReference type="InterPro" id="IPR020904">
    <property type="entry name" value="Sc_DH/Rdtase_CS"/>
</dbReference>
<comment type="similarity">
    <text evidence="1">Belongs to the short-chain dehydrogenases/reductases (SDR) family.</text>
</comment>
<dbReference type="SUPFAM" id="SSF51735">
    <property type="entry name" value="NAD(P)-binding Rossmann-fold domains"/>
    <property type="match status" value="1"/>
</dbReference>
<dbReference type="EMBL" id="CWJI01000002">
    <property type="protein sequence ID" value="CRY54389.1"/>
    <property type="molecule type" value="Genomic_DNA"/>
</dbReference>
<dbReference type="InterPro" id="IPR002347">
    <property type="entry name" value="SDR_fam"/>
</dbReference>
<dbReference type="AlphaFoldDB" id="A0A0H5LTA7"/>
<evidence type="ECO:0000256" key="2">
    <source>
        <dbReference type="ARBA" id="ARBA00023002"/>
    </source>
</evidence>
<evidence type="ECO:0000313" key="5">
    <source>
        <dbReference type="Proteomes" id="UP000043316"/>
    </source>
</evidence>